<dbReference type="EMBL" id="WJEC01001139">
    <property type="protein sequence ID" value="KAF7479580.1"/>
    <property type="molecule type" value="Genomic_DNA"/>
</dbReference>
<sequence>MLLTYKSIPMQVDGEPCRLAPAMIRISLRNQANMVQKSKRRTSMPLLNDIHQVQAADLRRVSAPPGSFSMSAALLRTPPGHDCCLVPFLDLKRKL</sequence>
<name>A0A5E4B587_MARMO</name>
<dbReference type="EMBL" id="CABDUW010000262">
    <property type="protein sequence ID" value="VTJ64310.1"/>
    <property type="molecule type" value="Genomic_DNA"/>
</dbReference>
<keyword evidence="3" id="KW-1185">Reference proteome</keyword>
<evidence type="ECO:0000313" key="1">
    <source>
        <dbReference type="EMBL" id="KAF7479580.1"/>
    </source>
</evidence>
<dbReference type="Proteomes" id="UP000662637">
    <property type="component" value="Unassembled WGS sequence"/>
</dbReference>
<dbReference type="AlphaFoldDB" id="A0A5E4B587"/>
<dbReference type="Proteomes" id="UP000335636">
    <property type="component" value="Unassembled WGS sequence"/>
</dbReference>
<evidence type="ECO:0000313" key="3">
    <source>
        <dbReference type="Proteomes" id="UP000335636"/>
    </source>
</evidence>
<proteinExistence type="predicted"/>
<organism evidence="2 3">
    <name type="scientific">Marmota monax</name>
    <name type="common">Woodchuck</name>
    <dbReference type="NCBI Taxonomy" id="9995"/>
    <lineage>
        <taxon>Eukaryota</taxon>
        <taxon>Metazoa</taxon>
        <taxon>Chordata</taxon>
        <taxon>Craniata</taxon>
        <taxon>Vertebrata</taxon>
        <taxon>Euteleostomi</taxon>
        <taxon>Mammalia</taxon>
        <taxon>Eutheria</taxon>
        <taxon>Euarchontoglires</taxon>
        <taxon>Glires</taxon>
        <taxon>Rodentia</taxon>
        <taxon>Sciuromorpha</taxon>
        <taxon>Sciuridae</taxon>
        <taxon>Xerinae</taxon>
        <taxon>Marmotini</taxon>
        <taxon>Marmota</taxon>
    </lineage>
</organism>
<evidence type="ECO:0000313" key="2">
    <source>
        <dbReference type="EMBL" id="VTJ64310.1"/>
    </source>
</evidence>
<reference evidence="2 3" key="1">
    <citation type="submission" date="2019-04" db="EMBL/GenBank/DDBJ databases">
        <authorList>
            <person name="Alioto T."/>
            <person name="Alioto T."/>
        </authorList>
    </citation>
    <scope>NUCLEOTIDE SEQUENCE [LARGE SCALE GENOMIC DNA]</scope>
</reference>
<gene>
    <name evidence="1" type="ORF">GHT09_009201</name>
    <name evidence="2" type="ORF">MONAX_5E009165</name>
</gene>
<accession>A0A5E4B587</accession>
<protein>
    <submittedName>
        <fullName evidence="2">Uncharacterized protein</fullName>
    </submittedName>
</protein>
<reference evidence="1" key="2">
    <citation type="submission" date="2020-08" db="EMBL/GenBank/DDBJ databases">
        <authorList>
            <person name="Shumante A."/>
            <person name="Zimin A.V."/>
            <person name="Puiu D."/>
            <person name="Salzberg S.L."/>
        </authorList>
    </citation>
    <scope>NUCLEOTIDE SEQUENCE</scope>
    <source>
        <strain evidence="1">WC2-LM</strain>
        <tissue evidence="1">Liver</tissue>
    </source>
</reference>